<dbReference type="GO" id="GO:0006520">
    <property type="term" value="P:amino acid metabolic process"/>
    <property type="evidence" value="ECO:0007669"/>
    <property type="project" value="InterPro"/>
</dbReference>
<dbReference type="PANTHER" id="PTHR11707:SF28">
    <property type="entry name" value="60 KDA LYSOPHOSPHOLIPASE"/>
    <property type="match status" value="1"/>
</dbReference>
<evidence type="ECO:0000259" key="7">
    <source>
        <dbReference type="Pfam" id="PF17763"/>
    </source>
</evidence>
<dbReference type="Gene3D" id="3.40.50.1170">
    <property type="entry name" value="L-asparaginase, N-terminal domain"/>
    <property type="match status" value="1"/>
</dbReference>
<dbReference type="InterPro" id="IPR040919">
    <property type="entry name" value="Asparaginase_C"/>
</dbReference>
<reference evidence="8 9" key="1">
    <citation type="submission" date="2018-12" db="EMBL/GenBank/DDBJ databases">
        <title>Complete genome sequence of Iodobacter sp. H11R3.</title>
        <authorList>
            <person name="Bae J.-W."/>
        </authorList>
    </citation>
    <scope>NUCLEOTIDE SEQUENCE [LARGE SCALE GENOMIC DNA]</scope>
    <source>
        <strain evidence="8 9">H11R3</strain>
    </source>
</reference>
<dbReference type="PROSITE" id="PS00917">
    <property type="entry name" value="ASN_GLN_ASE_2"/>
    <property type="match status" value="1"/>
</dbReference>
<feature type="binding site" evidence="3">
    <location>
        <position position="51"/>
    </location>
    <ligand>
        <name>substrate</name>
    </ligand>
</feature>
<evidence type="ECO:0000313" key="9">
    <source>
        <dbReference type="Proteomes" id="UP000282438"/>
    </source>
</evidence>
<dbReference type="PROSITE" id="PS00144">
    <property type="entry name" value="ASN_GLN_ASE_1"/>
    <property type="match status" value="1"/>
</dbReference>
<dbReference type="InterPro" id="IPR027475">
    <property type="entry name" value="Asparaginase/glutaminase_AS2"/>
</dbReference>
<feature type="domain" description="L-asparaginase N-terminal" evidence="6">
    <location>
        <begin position="3"/>
        <end position="181"/>
    </location>
</feature>
<evidence type="ECO:0000256" key="1">
    <source>
        <dbReference type="ARBA" id="ARBA00010518"/>
    </source>
</evidence>
<evidence type="ECO:0000313" key="8">
    <source>
        <dbReference type="EMBL" id="AZN35761.1"/>
    </source>
</evidence>
<dbReference type="OrthoDB" id="9788068at2"/>
<dbReference type="Pfam" id="PF17763">
    <property type="entry name" value="Asparaginase_C"/>
    <property type="match status" value="1"/>
</dbReference>
<dbReference type="InterPro" id="IPR020827">
    <property type="entry name" value="Asparaginase/glutaminase_AS1"/>
</dbReference>
<dbReference type="InterPro" id="IPR027473">
    <property type="entry name" value="L-asparaginase_C"/>
</dbReference>
<dbReference type="EMBL" id="CP034433">
    <property type="protein sequence ID" value="AZN35761.1"/>
    <property type="molecule type" value="Genomic_DNA"/>
</dbReference>
<dbReference type="InterPro" id="IPR006034">
    <property type="entry name" value="Asparaginase/glutaminase-like"/>
</dbReference>
<dbReference type="GO" id="GO:0004067">
    <property type="term" value="F:asparaginase activity"/>
    <property type="evidence" value="ECO:0007669"/>
    <property type="project" value="UniProtKB-UniRule"/>
</dbReference>
<organism evidence="8 9">
    <name type="scientific">Iodobacter ciconiae</name>
    <dbReference type="NCBI Taxonomy" id="2496266"/>
    <lineage>
        <taxon>Bacteria</taxon>
        <taxon>Pseudomonadati</taxon>
        <taxon>Pseudomonadota</taxon>
        <taxon>Betaproteobacteria</taxon>
        <taxon>Neisseriales</taxon>
        <taxon>Chitinibacteraceae</taxon>
        <taxon>Iodobacter</taxon>
    </lineage>
</organism>
<dbReference type="Gene3D" id="3.40.50.40">
    <property type="match status" value="1"/>
</dbReference>
<proteinExistence type="inferred from homology"/>
<evidence type="ECO:0000256" key="2">
    <source>
        <dbReference type="PIRSR" id="PIRSR001220-1"/>
    </source>
</evidence>
<dbReference type="Proteomes" id="UP000282438">
    <property type="component" value="Chromosome"/>
</dbReference>
<evidence type="ECO:0000259" key="6">
    <source>
        <dbReference type="Pfam" id="PF00710"/>
    </source>
</evidence>
<dbReference type="Pfam" id="PF00710">
    <property type="entry name" value="Asparaginase"/>
    <property type="match status" value="1"/>
</dbReference>
<dbReference type="PROSITE" id="PS51732">
    <property type="entry name" value="ASN_GLN_ASE_3"/>
    <property type="match status" value="1"/>
</dbReference>
<dbReference type="RefSeq" id="WP_125971784.1">
    <property type="nucleotide sequence ID" value="NZ_CP034433.1"/>
</dbReference>
<comment type="similarity">
    <text evidence="1">Belongs to the asparaginase 1 family.</text>
</comment>
<dbReference type="PRINTS" id="PR00139">
    <property type="entry name" value="ASNGLNASE"/>
</dbReference>
<feature type="binding site" evidence="3">
    <location>
        <begin position="82"/>
        <end position="83"/>
    </location>
    <ligand>
        <name>substrate</name>
    </ligand>
</feature>
<sequence>MQRIRVIYTGGTIGMLPSADGYAPAPDYLQLQLQNLYPGLSVLEYSPLLDSSEMTPALWNRIAADIAADYDDYDGFVVLHGTDTMAYTAAALSYMLENLGKPVVVTGSQIPWCEPGNDAVEHVAAALALAGRPDCCEVSVVFAGLCLRGNRVRKVDCDGMAAFASPNFPVLGRWEAGRWVMATANPWLPKSFEPFHLQPVAEAARIVAAKLAPGFSAQWLASSLTGLDGVVLETFGAGNAGGQPALMAALAKQSLVVNCTPCLQGSVKMGRYAISGSLASMGVLDGADMTPEAALAKLYYAQAKCSDRAGRAEIFINPLCGDRSVPFL</sequence>
<feature type="active site" description="O-isoaspartyl threonine intermediate" evidence="2">
    <location>
        <position position="12"/>
    </location>
</feature>
<dbReference type="EC" id="3.5.1.1" evidence="8"/>
<feature type="domain" description="Asparaginase/glutaminase C-terminal" evidence="7">
    <location>
        <begin position="206"/>
        <end position="315"/>
    </location>
</feature>
<gene>
    <name evidence="8" type="primary">ansA</name>
    <name evidence="8" type="ORF">EJO50_04265</name>
</gene>
<dbReference type="PIRSF" id="PIRSF001220">
    <property type="entry name" value="L-ASNase_gatD"/>
    <property type="match status" value="1"/>
</dbReference>
<dbReference type="InterPro" id="IPR036152">
    <property type="entry name" value="Asp/glu_Ase-like_sf"/>
</dbReference>
<keyword evidence="9" id="KW-1185">Reference proteome</keyword>
<protein>
    <submittedName>
        <fullName evidence="8">L-asparaginase 1</fullName>
        <ecNumber evidence="8">3.5.1.1</ecNumber>
    </submittedName>
</protein>
<evidence type="ECO:0000256" key="4">
    <source>
        <dbReference type="PROSITE-ProRule" id="PRU10099"/>
    </source>
</evidence>
<dbReference type="KEGG" id="iod:EJO50_04265"/>
<evidence type="ECO:0000256" key="5">
    <source>
        <dbReference type="PROSITE-ProRule" id="PRU10100"/>
    </source>
</evidence>
<name>A0A3S8ZQK1_9NEIS</name>
<dbReference type="PIRSF" id="PIRSF500176">
    <property type="entry name" value="L_ASNase"/>
    <property type="match status" value="1"/>
</dbReference>
<keyword evidence="8" id="KW-0378">Hydrolase</keyword>
<dbReference type="SMART" id="SM00870">
    <property type="entry name" value="Asparaginase"/>
    <property type="match status" value="1"/>
</dbReference>
<evidence type="ECO:0000256" key="3">
    <source>
        <dbReference type="PIRSR" id="PIRSR001220-2"/>
    </source>
</evidence>
<dbReference type="AlphaFoldDB" id="A0A3S8ZQK1"/>
<dbReference type="CDD" id="cd08963">
    <property type="entry name" value="L-asparaginase_I"/>
    <property type="match status" value="1"/>
</dbReference>
<dbReference type="PANTHER" id="PTHR11707">
    <property type="entry name" value="L-ASPARAGINASE"/>
    <property type="match status" value="1"/>
</dbReference>
<dbReference type="SFLD" id="SFLDS00057">
    <property type="entry name" value="Glutaminase/Asparaginase"/>
    <property type="match status" value="1"/>
</dbReference>
<dbReference type="InterPro" id="IPR041725">
    <property type="entry name" value="L-asparaginase_I"/>
</dbReference>
<dbReference type="SUPFAM" id="SSF53774">
    <property type="entry name" value="Glutaminase/Asparaginase"/>
    <property type="match status" value="1"/>
</dbReference>
<feature type="active site" evidence="4">
    <location>
        <position position="12"/>
    </location>
</feature>
<feature type="active site" evidence="5">
    <location>
        <position position="82"/>
    </location>
</feature>
<dbReference type="InterPro" id="IPR037152">
    <property type="entry name" value="L-asparaginase_N_sf"/>
</dbReference>
<accession>A0A3S8ZQK1</accession>
<dbReference type="InterPro" id="IPR027474">
    <property type="entry name" value="L-asparaginase_N"/>
</dbReference>